<feature type="transmembrane region" description="Helical" evidence="1">
    <location>
        <begin position="12"/>
        <end position="30"/>
    </location>
</feature>
<evidence type="ECO:0000313" key="2">
    <source>
        <dbReference type="EMBL" id="OCL98218.1"/>
    </source>
</evidence>
<dbReference type="AlphaFoldDB" id="A0A1C0B5N9"/>
<dbReference type="EMBL" id="LCUJ01000007">
    <property type="protein sequence ID" value="OCL98218.1"/>
    <property type="molecule type" value="Genomic_DNA"/>
</dbReference>
<protein>
    <submittedName>
        <fullName evidence="2">Uncharacterized protein</fullName>
    </submittedName>
</protein>
<feature type="transmembrane region" description="Helical" evidence="1">
    <location>
        <begin position="50"/>
        <end position="71"/>
    </location>
</feature>
<evidence type="ECO:0000256" key="1">
    <source>
        <dbReference type="SAM" id="Phobius"/>
    </source>
</evidence>
<keyword evidence="1" id="KW-0472">Membrane</keyword>
<sequence>MKIKFLIYIKKLPIALNIAFVVSLISILAMDLYFRNIPEIFSWGSEFGDIYYRICLSIVASYIFYFIVVHLKAMKDKENVKNWKSITIKNFWSLRENYEHKSLHKKSLVKKQGF</sequence>
<organism evidence="2 3">
    <name type="scientific">Aliarcobacter thereius</name>
    <dbReference type="NCBI Taxonomy" id="544718"/>
    <lineage>
        <taxon>Bacteria</taxon>
        <taxon>Pseudomonadati</taxon>
        <taxon>Campylobacterota</taxon>
        <taxon>Epsilonproteobacteria</taxon>
        <taxon>Campylobacterales</taxon>
        <taxon>Arcobacteraceae</taxon>
        <taxon>Aliarcobacter</taxon>
    </lineage>
</organism>
<keyword evidence="1" id="KW-1133">Transmembrane helix</keyword>
<evidence type="ECO:0000313" key="3">
    <source>
        <dbReference type="Proteomes" id="UP000093281"/>
    </source>
</evidence>
<dbReference type="RefSeq" id="WP_066187039.1">
    <property type="nucleotide sequence ID" value="NZ_LCUJ01000007.1"/>
</dbReference>
<keyword evidence="1" id="KW-0812">Transmembrane</keyword>
<accession>A0A1C0B5N9</accession>
<gene>
    <name evidence="2" type="ORF">AAX29_01737</name>
</gene>
<proteinExistence type="predicted"/>
<name>A0A1C0B5N9_9BACT</name>
<reference evidence="3" key="1">
    <citation type="submission" date="2015-05" db="EMBL/GenBank/DDBJ databases">
        <authorList>
            <person name="Rovetto F."/>
            <person name="Cocolin L."/>
            <person name="Illeghems K."/>
            <person name="Van Nieuwerburgh F."/>
            <person name="Houf K."/>
        </authorList>
    </citation>
    <scope>NUCLEOTIDE SEQUENCE [LARGE SCALE GENOMIC DNA]</scope>
    <source>
        <strain evidence="3">DU22</strain>
    </source>
</reference>
<dbReference type="OrthoDB" id="2987718at2"/>
<dbReference type="Proteomes" id="UP000093281">
    <property type="component" value="Unassembled WGS sequence"/>
</dbReference>
<comment type="caution">
    <text evidence="2">The sequence shown here is derived from an EMBL/GenBank/DDBJ whole genome shotgun (WGS) entry which is preliminary data.</text>
</comment>